<name>A0A1Q5UQH2_9EURO</name>
<dbReference type="InterPro" id="IPR009413">
    <property type="entry name" value="Aegerolysin-typ"/>
</dbReference>
<protein>
    <submittedName>
        <fullName evidence="2">Uncharacterized protein</fullName>
    </submittedName>
</protein>
<reference evidence="2 3" key="1">
    <citation type="submission" date="2016-10" db="EMBL/GenBank/DDBJ databases">
        <title>Genome sequence of the ascomycete fungus Penicillium subrubescens.</title>
        <authorList>
            <person name="De Vries R.P."/>
            <person name="Peng M."/>
            <person name="Dilokpimol A."/>
            <person name="Hilden K."/>
            <person name="Makela M.R."/>
            <person name="Grigoriev I."/>
            <person name="Riley R."/>
            <person name="Granchi Z."/>
        </authorList>
    </citation>
    <scope>NUCLEOTIDE SEQUENCE [LARGE SCALE GENOMIC DNA]</scope>
    <source>
        <strain evidence="2 3">CBS 132785</strain>
    </source>
</reference>
<dbReference type="AlphaFoldDB" id="A0A1Q5UQH2"/>
<comment type="similarity">
    <text evidence="1">Belongs to the aegerolysin family.</text>
</comment>
<dbReference type="OrthoDB" id="4266267at2759"/>
<comment type="caution">
    <text evidence="2">The sequence shown here is derived from an EMBL/GenBank/DDBJ whole genome shotgun (WGS) entry which is preliminary data.</text>
</comment>
<evidence type="ECO:0000313" key="3">
    <source>
        <dbReference type="Proteomes" id="UP000186955"/>
    </source>
</evidence>
<keyword evidence="3" id="KW-1185">Reference proteome</keyword>
<organism evidence="2 3">
    <name type="scientific">Penicillium subrubescens</name>
    <dbReference type="NCBI Taxonomy" id="1316194"/>
    <lineage>
        <taxon>Eukaryota</taxon>
        <taxon>Fungi</taxon>
        <taxon>Dikarya</taxon>
        <taxon>Ascomycota</taxon>
        <taxon>Pezizomycotina</taxon>
        <taxon>Eurotiomycetes</taxon>
        <taxon>Eurotiomycetidae</taxon>
        <taxon>Eurotiales</taxon>
        <taxon>Aspergillaceae</taxon>
        <taxon>Penicillium</taxon>
    </lineage>
</organism>
<evidence type="ECO:0000256" key="1">
    <source>
        <dbReference type="ARBA" id="ARBA00010795"/>
    </source>
</evidence>
<dbReference type="Pfam" id="PF06355">
    <property type="entry name" value="Aegerolysin"/>
    <property type="match status" value="1"/>
</dbReference>
<proteinExistence type="inferred from homology"/>
<dbReference type="GO" id="GO:0019836">
    <property type="term" value="P:symbiont-mediated hemolysis of host erythrocyte"/>
    <property type="evidence" value="ECO:0007669"/>
    <property type="project" value="InterPro"/>
</dbReference>
<sequence length="140" mass="15568">MGPETTQRLCLTIYNNLDKGDITFKNLISISGQPYEKCENLRLLSTEDVEKIRIQPGDSKLISFCGSATLGVGIEGMLDLHFEHEDRITSLYWNGPCNRIDNQFHVSSTDHEHYTVTASIPPDEGVLGVISVDVRSLAES</sequence>
<dbReference type="STRING" id="1316194.A0A1Q5UQH2"/>
<gene>
    <name evidence="2" type="ORF">PENSUB_11485</name>
</gene>
<accession>A0A1Q5UQH2</accession>
<dbReference type="EMBL" id="MNBE01000071">
    <property type="protein sequence ID" value="OKP14727.1"/>
    <property type="molecule type" value="Genomic_DNA"/>
</dbReference>
<dbReference type="Gene3D" id="2.60.270.50">
    <property type="match status" value="1"/>
</dbReference>
<evidence type="ECO:0000313" key="2">
    <source>
        <dbReference type="EMBL" id="OKP14727.1"/>
    </source>
</evidence>
<dbReference type="Proteomes" id="UP000186955">
    <property type="component" value="Unassembled WGS sequence"/>
</dbReference>